<dbReference type="SUPFAM" id="SSF47323">
    <property type="entry name" value="Anticodon-binding domain of a subclass of class I aminoacyl-tRNA synthetases"/>
    <property type="match status" value="1"/>
</dbReference>
<dbReference type="Pfam" id="PF08264">
    <property type="entry name" value="Anticodon_1"/>
    <property type="match status" value="1"/>
</dbReference>
<dbReference type="InterPro" id="IPR014758">
    <property type="entry name" value="Met-tRNA_synth"/>
</dbReference>
<dbReference type="InterPro" id="IPR015413">
    <property type="entry name" value="Methionyl/Leucyl_tRNA_Synth"/>
</dbReference>
<dbReference type="InterPro" id="IPR041872">
    <property type="entry name" value="Anticodon_Met"/>
</dbReference>
<dbReference type="Gene3D" id="3.40.50.620">
    <property type="entry name" value="HUPs"/>
    <property type="match status" value="1"/>
</dbReference>
<evidence type="ECO:0000256" key="10">
    <source>
        <dbReference type="ARBA" id="ARBA00023146"/>
    </source>
</evidence>
<dbReference type="NCBIfam" id="TIGR00398">
    <property type="entry name" value="metG"/>
    <property type="match status" value="1"/>
</dbReference>
<dbReference type="Gene3D" id="2.170.220.10">
    <property type="match status" value="1"/>
</dbReference>
<keyword evidence="7 12" id="KW-0547">Nucleotide-binding</keyword>
<evidence type="ECO:0000256" key="1">
    <source>
        <dbReference type="ARBA" id="ARBA00003314"/>
    </source>
</evidence>
<feature type="domain" description="Methionyl/Valyl/Leucyl/Isoleucyl-tRNA synthetase anticodon-binding" evidence="13">
    <location>
        <begin position="395"/>
        <end position="484"/>
    </location>
</feature>
<evidence type="ECO:0000256" key="7">
    <source>
        <dbReference type="ARBA" id="ARBA00022741"/>
    </source>
</evidence>
<dbReference type="SUPFAM" id="SSF52374">
    <property type="entry name" value="Nucleotidylyl transferase"/>
    <property type="match status" value="1"/>
</dbReference>
<comment type="function">
    <text evidence="1">Is required not only for elongation of protein synthesis but also for the initiation of all mRNA translation through initiator tRNA(fMet) aminoacylation.</text>
</comment>
<dbReference type="CDD" id="cd00814">
    <property type="entry name" value="MetRS_core"/>
    <property type="match status" value="1"/>
</dbReference>
<dbReference type="AlphaFoldDB" id="A0A2Z4NDR7"/>
<evidence type="ECO:0000256" key="12">
    <source>
        <dbReference type="RuleBase" id="RU363039"/>
    </source>
</evidence>
<dbReference type="InterPro" id="IPR001412">
    <property type="entry name" value="aa-tRNA-synth_I_CS"/>
</dbReference>
<dbReference type="Pfam" id="PF09334">
    <property type="entry name" value="tRNA-synt_1g"/>
    <property type="match status" value="1"/>
</dbReference>
<accession>A0A2Z4NDR7</accession>
<dbReference type="PANTHER" id="PTHR43326">
    <property type="entry name" value="METHIONYL-TRNA SYNTHETASE"/>
    <property type="match status" value="1"/>
</dbReference>
<gene>
    <name evidence="15" type="ORF">DP065_03215</name>
</gene>
<dbReference type="EMBL" id="CP030140">
    <property type="protein sequence ID" value="AWX69731.1"/>
    <property type="molecule type" value="Genomic_DNA"/>
</dbReference>
<evidence type="ECO:0000256" key="5">
    <source>
        <dbReference type="ARBA" id="ARBA00022490"/>
    </source>
</evidence>
<comment type="subcellular location">
    <subcellularLocation>
        <location evidence="2">Cytoplasm</location>
    </subcellularLocation>
</comment>
<evidence type="ECO:0000256" key="2">
    <source>
        <dbReference type="ARBA" id="ARBA00004496"/>
    </source>
</evidence>
<evidence type="ECO:0000256" key="3">
    <source>
        <dbReference type="ARBA" id="ARBA00012838"/>
    </source>
</evidence>
<dbReference type="GO" id="GO:0006431">
    <property type="term" value="P:methionyl-tRNA aminoacylation"/>
    <property type="evidence" value="ECO:0007669"/>
    <property type="project" value="InterPro"/>
</dbReference>
<dbReference type="EC" id="6.1.1.10" evidence="3"/>
<dbReference type="PRINTS" id="PR01041">
    <property type="entry name" value="TRNASYNTHMET"/>
</dbReference>
<dbReference type="RefSeq" id="WP_033178695.1">
    <property type="nucleotide sequence ID" value="NZ_CP030140.1"/>
</dbReference>
<dbReference type="KEGG" id="mane:DP065_03215"/>
<sequence>MKAKKTFYISTPIYYPSGNLHIGHVLCTTLAWTYRNFKKLMNYDTFFVTGIDEHGEKIAKKAESLNLKPQDYVDLQAQKFKELWNKLAIDFDHFSRTTNKNHESLIVKVFDQMLAKGLIYKGNYEGLYSVEDEEFFTKTQAKLVEGKYYHPTSNHLLKEVSEESYFFNMAKFNQWIISFFKQNPAFSSNPNVLKELTNNFLKEGLEDLSITRISINWGIKLEHLSTQRQHVIYVWLDALFNYLSALNYQETNDQLYSKYWLNGDEKVHVLGKEIARFHTIYWPIFLHSLGIKLPDKEIIHGWIITPEGKMSKSKGNVIDPLDLLSEFGAEEIKYFFASQVNIDSDYSFSKTNLINYLNADLANNFGNLLNRTAKMINQSFENGTTYEESHLLDIDKEIYTYIDQYFSNYKEHFNQYHADKALNQAINLSSKLNEYIDLTKPWTLKADLNRLNVILNTLLNGIYAVNLMLSVVLPTKCKKILEFLSIKEFDLNLLKDYHKFDHKQIDVKEILFPRIK</sequence>
<dbReference type="InterPro" id="IPR014729">
    <property type="entry name" value="Rossmann-like_a/b/a_fold"/>
</dbReference>
<feature type="domain" description="Methionyl/Leucyl tRNA synthetase" evidence="14">
    <location>
        <begin position="8"/>
        <end position="372"/>
    </location>
</feature>
<keyword evidence="6 12" id="KW-0436">Ligase</keyword>
<dbReference type="InterPro" id="IPR033911">
    <property type="entry name" value="MetRS_core"/>
</dbReference>
<protein>
    <recommendedName>
        <fullName evidence="4">Methionine--tRNA ligase</fullName>
        <ecNumber evidence="3">6.1.1.10</ecNumber>
    </recommendedName>
    <alternativeName>
        <fullName evidence="11">Methionyl-tRNA synthetase</fullName>
    </alternativeName>
</protein>
<name>A0A2Z4NDR7_9BACT</name>
<keyword evidence="9 12" id="KW-0648">Protein biosynthesis</keyword>
<dbReference type="GO" id="GO:0005737">
    <property type="term" value="C:cytoplasm"/>
    <property type="evidence" value="ECO:0007669"/>
    <property type="project" value="UniProtKB-SubCell"/>
</dbReference>
<dbReference type="PROSITE" id="PS00178">
    <property type="entry name" value="AA_TRNA_LIGASE_I"/>
    <property type="match status" value="1"/>
</dbReference>
<dbReference type="Proteomes" id="UP000250218">
    <property type="component" value="Chromosome"/>
</dbReference>
<keyword evidence="16" id="KW-1185">Reference proteome</keyword>
<dbReference type="InterPro" id="IPR013155">
    <property type="entry name" value="M/V/L/I-tRNA-synth_anticd-bd"/>
</dbReference>
<dbReference type="PANTHER" id="PTHR43326:SF1">
    <property type="entry name" value="METHIONINE--TRNA LIGASE, MITOCHONDRIAL"/>
    <property type="match status" value="1"/>
</dbReference>
<evidence type="ECO:0000256" key="9">
    <source>
        <dbReference type="ARBA" id="ARBA00022917"/>
    </source>
</evidence>
<evidence type="ECO:0000313" key="16">
    <source>
        <dbReference type="Proteomes" id="UP000250218"/>
    </source>
</evidence>
<evidence type="ECO:0000256" key="6">
    <source>
        <dbReference type="ARBA" id="ARBA00022598"/>
    </source>
</evidence>
<evidence type="ECO:0000256" key="11">
    <source>
        <dbReference type="ARBA" id="ARBA00030904"/>
    </source>
</evidence>
<dbReference type="InterPro" id="IPR023457">
    <property type="entry name" value="Met-tRNA_synth_2"/>
</dbReference>
<evidence type="ECO:0000259" key="13">
    <source>
        <dbReference type="Pfam" id="PF08264"/>
    </source>
</evidence>
<proteinExistence type="inferred from homology"/>
<dbReference type="GO" id="GO:0005524">
    <property type="term" value="F:ATP binding"/>
    <property type="evidence" value="ECO:0007669"/>
    <property type="project" value="UniProtKB-KW"/>
</dbReference>
<keyword evidence="10 12" id="KW-0030">Aminoacyl-tRNA synthetase</keyword>
<evidence type="ECO:0000259" key="14">
    <source>
        <dbReference type="Pfam" id="PF09334"/>
    </source>
</evidence>
<dbReference type="InterPro" id="IPR009080">
    <property type="entry name" value="tRNAsynth_Ia_anticodon-bd"/>
</dbReference>
<evidence type="ECO:0000256" key="8">
    <source>
        <dbReference type="ARBA" id="ARBA00022840"/>
    </source>
</evidence>
<evidence type="ECO:0000313" key="15">
    <source>
        <dbReference type="EMBL" id="AWX69731.1"/>
    </source>
</evidence>
<dbReference type="CDD" id="cd07957">
    <property type="entry name" value="Anticodon_Ia_Met"/>
    <property type="match status" value="1"/>
</dbReference>
<evidence type="ECO:0000256" key="4">
    <source>
        <dbReference type="ARBA" id="ARBA00018753"/>
    </source>
</evidence>
<dbReference type="Gene3D" id="1.10.730.10">
    <property type="entry name" value="Isoleucyl-tRNA Synthetase, Domain 1"/>
    <property type="match status" value="1"/>
</dbReference>
<keyword evidence="8 12" id="KW-0067">ATP-binding</keyword>
<keyword evidence="5" id="KW-0963">Cytoplasm</keyword>
<dbReference type="GO" id="GO:0004825">
    <property type="term" value="F:methionine-tRNA ligase activity"/>
    <property type="evidence" value="ECO:0007669"/>
    <property type="project" value="UniProtKB-EC"/>
</dbReference>
<reference evidence="16" key="1">
    <citation type="submission" date="2018-06" db="EMBL/GenBank/DDBJ databases">
        <title>Complete genome sequences of Mycoplasma anatis, M. anseris and M. cloacale type strains.</title>
        <authorList>
            <person name="Grozner D."/>
            <person name="Forro B."/>
            <person name="Sulyok K.M."/>
            <person name="Marton S."/>
            <person name="Kreizinger Z."/>
            <person name="Banyai K."/>
            <person name="Gyuranecz M."/>
        </authorList>
    </citation>
    <scope>NUCLEOTIDE SEQUENCE [LARGE SCALE GENOMIC DNA]</scope>
    <source>
        <strain evidence="16">ATCC 49234</strain>
    </source>
</reference>
<comment type="similarity">
    <text evidence="12">Belongs to the class-I aminoacyl-tRNA synthetase family.</text>
</comment>
<organism evidence="15 16">
    <name type="scientific">[Mycoplasma] anseris</name>
    <dbReference type="NCBI Taxonomy" id="92400"/>
    <lineage>
        <taxon>Bacteria</taxon>
        <taxon>Bacillati</taxon>
        <taxon>Mycoplasmatota</taxon>
        <taxon>Mycoplasmoidales</taxon>
        <taxon>Metamycoplasmataceae</taxon>
        <taxon>Metamycoplasma</taxon>
    </lineage>
</organism>